<keyword evidence="1" id="KW-1133">Transmembrane helix</keyword>
<evidence type="ECO:0008006" key="4">
    <source>
        <dbReference type="Google" id="ProtNLM"/>
    </source>
</evidence>
<feature type="transmembrane region" description="Helical" evidence="1">
    <location>
        <begin position="118"/>
        <end position="137"/>
    </location>
</feature>
<reference evidence="2 3" key="1">
    <citation type="submission" date="2018-01" db="EMBL/GenBank/DDBJ databases">
        <title>Whole genome analyses suggest that Burkholderia sensu lato contains two further novel genera in the rhizoxinica-symbiotica group Mycetohabitans gen. nov., and Trinickia gen. nov.: implications for the evolution of diazotrophy and nodulation in the Burkholderiaceae.</title>
        <authorList>
            <person name="Estrada-de los Santos P."/>
            <person name="Palmer M."/>
            <person name="Chavez-Ramirez B."/>
            <person name="Beukes C."/>
            <person name="Steenkamp E.T."/>
            <person name="Hirsch A.M."/>
            <person name="Manyaka P."/>
            <person name="Maluk M."/>
            <person name="Lafos M."/>
            <person name="Crook M."/>
            <person name="Gross E."/>
            <person name="Simon M.F."/>
            <person name="Bueno dos Reis Junior F."/>
            <person name="Poole P.S."/>
            <person name="Venter S.N."/>
            <person name="James E.K."/>
        </authorList>
    </citation>
    <scope>NUCLEOTIDE SEQUENCE [LARGE SCALE GENOMIC DNA]</scope>
    <source>
        <strain evidence="2 3">GIMN1.004</strain>
    </source>
</reference>
<dbReference type="AlphaFoldDB" id="A0A2N7VD33"/>
<dbReference type="Pfam" id="PF09948">
    <property type="entry name" value="PpoB2"/>
    <property type="match status" value="1"/>
</dbReference>
<accession>A0A2N7VD33</accession>
<dbReference type="Proteomes" id="UP000235616">
    <property type="component" value="Unassembled WGS sequence"/>
</dbReference>
<dbReference type="RefSeq" id="WP_102648857.1">
    <property type="nucleotide sequence ID" value="NZ_PNYA01000036.1"/>
</dbReference>
<organism evidence="2 3">
    <name type="scientific">Trinickia dabaoshanensis</name>
    <dbReference type="NCBI Taxonomy" id="564714"/>
    <lineage>
        <taxon>Bacteria</taxon>
        <taxon>Pseudomonadati</taxon>
        <taxon>Pseudomonadota</taxon>
        <taxon>Betaproteobacteria</taxon>
        <taxon>Burkholderiales</taxon>
        <taxon>Burkholderiaceae</taxon>
        <taxon>Trinickia</taxon>
    </lineage>
</organism>
<feature type="transmembrane region" description="Helical" evidence="1">
    <location>
        <begin position="179"/>
        <end position="199"/>
    </location>
</feature>
<protein>
    <recommendedName>
        <fullName evidence="4">DUF2182 domain-containing protein</fullName>
    </recommendedName>
</protein>
<keyword evidence="1" id="KW-0812">Transmembrane</keyword>
<feature type="transmembrane region" description="Helical" evidence="1">
    <location>
        <begin position="84"/>
        <end position="106"/>
    </location>
</feature>
<comment type="caution">
    <text evidence="2">The sequence shown here is derived from an EMBL/GenBank/DDBJ whole genome shotgun (WGS) entry which is preliminary data.</text>
</comment>
<keyword evidence="3" id="KW-1185">Reference proteome</keyword>
<evidence type="ECO:0000256" key="1">
    <source>
        <dbReference type="SAM" id="Phobius"/>
    </source>
</evidence>
<dbReference type="InterPro" id="IPR018688">
    <property type="entry name" value="PpoB2-like"/>
</dbReference>
<dbReference type="EMBL" id="PNYA01000036">
    <property type="protein sequence ID" value="PMS15037.1"/>
    <property type="molecule type" value="Genomic_DNA"/>
</dbReference>
<sequence>MGEIPMPGGWSMSAMWMPMCGQSWLGAALTFVGMWTWMMAAMMLPLWTPAWRRFLSRYRSPTVHAFLAAHRSPISCWGAAARTALLTGVCYLLSWAAAGAIVFALGNALAANLPHVPMLARFVPLLSAGLTIIAGAVQFTPWKMTQIACCRYDHACESPSVVAPVAACKRGGRAALRDGYCCGNLMAVLLVAGVMNLPAMAGLTAAMSIERLAPADGRAAYGIGAIVSSIGVYMAARAILTL</sequence>
<evidence type="ECO:0000313" key="2">
    <source>
        <dbReference type="EMBL" id="PMS15037.1"/>
    </source>
</evidence>
<feature type="transmembrane region" description="Helical" evidence="1">
    <location>
        <begin position="219"/>
        <end position="240"/>
    </location>
</feature>
<feature type="transmembrane region" description="Helical" evidence="1">
    <location>
        <begin position="24"/>
        <end position="47"/>
    </location>
</feature>
<name>A0A2N7VD33_9BURK</name>
<dbReference type="OrthoDB" id="980055at2"/>
<gene>
    <name evidence="2" type="ORF">C0Z18_28840</name>
</gene>
<proteinExistence type="predicted"/>
<keyword evidence="1" id="KW-0472">Membrane</keyword>
<evidence type="ECO:0000313" key="3">
    <source>
        <dbReference type="Proteomes" id="UP000235616"/>
    </source>
</evidence>